<dbReference type="RefSeq" id="XP_018270199.1">
    <property type="nucleotide sequence ID" value="XM_018417107.1"/>
</dbReference>
<dbReference type="AlphaFoldDB" id="A0A194S0T0"/>
<feature type="region of interest" description="Disordered" evidence="1">
    <location>
        <begin position="1"/>
        <end position="55"/>
    </location>
</feature>
<evidence type="ECO:0008006" key="4">
    <source>
        <dbReference type="Google" id="ProtNLM"/>
    </source>
</evidence>
<dbReference type="PANTHER" id="PTHR34407:SF1">
    <property type="entry name" value="SGNH HYDROLASE-TYPE ESTERASE DOMAIN-CONTAINING PROTEIN"/>
    <property type="match status" value="1"/>
</dbReference>
<evidence type="ECO:0000256" key="1">
    <source>
        <dbReference type="SAM" id="MobiDB-lite"/>
    </source>
</evidence>
<keyword evidence="3" id="KW-1185">Reference proteome</keyword>
<protein>
    <recommendedName>
        <fullName evidence="4">Capsular associated protein</fullName>
    </recommendedName>
</protein>
<dbReference type="GeneID" id="28977555"/>
<dbReference type="OMA" id="RIEWHGK"/>
<evidence type="ECO:0000313" key="2">
    <source>
        <dbReference type="EMBL" id="KPV74150.1"/>
    </source>
</evidence>
<dbReference type="PANTHER" id="PTHR34407">
    <property type="entry name" value="EXPRESSED PROTEIN"/>
    <property type="match status" value="1"/>
</dbReference>
<dbReference type="OrthoDB" id="544608at2759"/>
<accession>A0A194S0T0</accession>
<sequence length="572" mass="63303">MRRTPSRSNLDDELPSARHHTRASSSGHNYVPLSSAQDNRAPLPTLPRLPPPRGRHWRPSRSTLLWACATAALVVYYQLRLKELTASAQALRTLANTPTTRAPILVASSSTAATVDGFAVLNETLPALATSSCEVCHLNPANPLCEYGYDNIRMSRAYEGSGARLRKVLAKALRGEEVVVSVLGASITAGHSVPPGYQRWQDRFFDDWKKMFPNSKMNVGAVGAMDSMFFSFCFGALVPEESDLFLVELDINNEPALDTLRDDDALMRGLLQLPQQPAVVRVSAFQIIFEELARGILSCLTTSQYFDVPVIGIRNFLLPHVQHHREDAEVIFGLDQWGDRDYRHISEVGHASLADMLSLYMRKEVCETQRRALLPAPPARKTGPWPTEEDAGKIPPLEVYSSWRIPTPPEPVIPHCQTIYSDEPLVPVQHTDDFTRIEWHGKAAWSSSTPGGQIRFKFKGTKVGLFVWVTSGTSNPQEKSTDLAVREREAPGIASCWVEEMQEDGEGWLVKPDGVLGGREVNSHVSWKPAPQSDFVNIAKDLGPGEHILACEVLPVTTSGGYKWRLQGVASQ</sequence>
<dbReference type="CDD" id="cd00229">
    <property type="entry name" value="SGNH_hydrolase"/>
    <property type="match status" value="1"/>
</dbReference>
<dbReference type="EMBL" id="KQ474080">
    <property type="protein sequence ID" value="KPV74150.1"/>
    <property type="molecule type" value="Genomic_DNA"/>
</dbReference>
<feature type="compositionally biased region" description="Polar residues" evidence="1">
    <location>
        <begin position="23"/>
        <end position="38"/>
    </location>
</feature>
<name>A0A194S0T0_RHOGW</name>
<dbReference type="Proteomes" id="UP000053890">
    <property type="component" value="Unassembled WGS sequence"/>
</dbReference>
<evidence type="ECO:0000313" key="3">
    <source>
        <dbReference type="Proteomes" id="UP000053890"/>
    </source>
</evidence>
<reference evidence="2 3" key="1">
    <citation type="journal article" date="2015" name="Front. Microbiol.">
        <title>Genome sequence of the plant growth promoting endophytic yeast Rhodotorula graminis WP1.</title>
        <authorList>
            <person name="Firrincieli A."/>
            <person name="Otillar R."/>
            <person name="Salamov A."/>
            <person name="Schmutz J."/>
            <person name="Khan Z."/>
            <person name="Redman R.S."/>
            <person name="Fleck N.D."/>
            <person name="Lindquist E."/>
            <person name="Grigoriev I.V."/>
            <person name="Doty S.L."/>
        </authorList>
    </citation>
    <scope>NUCLEOTIDE SEQUENCE [LARGE SCALE GENOMIC DNA]</scope>
    <source>
        <strain evidence="2 3">WP1</strain>
    </source>
</reference>
<dbReference type="SUPFAM" id="SSF52266">
    <property type="entry name" value="SGNH hydrolase"/>
    <property type="match status" value="1"/>
</dbReference>
<proteinExistence type="predicted"/>
<gene>
    <name evidence="2" type="ORF">RHOBADRAFT_54010</name>
</gene>
<organism evidence="2 3">
    <name type="scientific">Rhodotorula graminis (strain WP1)</name>
    <dbReference type="NCBI Taxonomy" id="578459"/>
    <lineage>
        <taxon>Eukaryota</taxon>
        <taxon>Fungi</taxon>
        <taxon>Dikarya</taxon>
        <taxon>Basidiomycota</taxon>
        <taxon>Pucciniomycotina</taxon>
        <taxon>Microbotryomycetes</taxon>
        <taxon>Sporidiobolales</taxon>
        <taxon>Sporidiobolaceae</taxon>
        <taxon>Rhodotorula</taxon>
    </lineage>
</organism>